<dbReference type="PROSITE" id="PS50979">
    <property type="entry name" value="BC"/>
    <property type="match status" value="1"/>
</dbReference>
<dbReference type="PROSITE" id="PS50975">
    <property type="entry name" value="ATP_GRASP"/>
    <property type="match status" value="1"/>
</dbReference>
<dbReference type="STRING" id="1538463.B0T36_11435"/>
<dbReference type="Gene3D" id="3.30.470.20">
    <property type="entry name" value="ATP-grasp fold, B domain"/>
    <property type="match status" value="1"/>
</dbReference>
<evidence type="ECO:0000256" key="7">
    <source>
        <dbReference type="ARBA" id="ARBA00046317"/>
    </source>
</evidence>
<name>A0A1V2TCF7_9NOCA</name>
<dbReference type="GO" id="GO:0046872">
    <property type="term" value="F:metal ion binding"/>
    <property type="evidence" value="ECO:0007669"/>
    <property type="project" value="InterPro"/>
</dbReference>
<evidence type="ECO:0000256" key="9">
    <source>
        <dbReference type="SAM" id="MobiDB-lite"/>
    </source>
</evidence>
<dbReference type="InterPro" id="IPR050856">
    <property type="entry name" value="Biotin_carboxylase_complex"/>
</dbReference>
<dbReference type="InterPro" id="IPR005479">
    <property type="entry name" value="CPAse_ATP-bd"/>
</dbReference>
<dbReference type="GO" id="GO:0005524">
    <property type="term" value="F:ATP binding"/>
    <property type="evidence" value="ECO:0007669"/>
    <property type="project" value="UniProtKB-UniRule"/>
</dbReference>
<evidence type="ECO:0000256" key="2">
    <source>
        <dbReference type="ARBA" id="ARBA00013263"/>
    </source>
</evidence>
<evidence type="ECO:0000313" key="14">
    <source>
        <dbReference type="Proteomes" id="UP000188836"/>
    </source>
</evidence>
<dbReference type="Pfam" id="PF02785">
    <property type="entry name" value="Biotin_carb_C"/>
    <property type="match status" value="1"/>
</dbReference>
<dbReference type="InterPro" id="IPR011053">
    <property type="entry name" value="Single_hybrid_motif"/>
</dbReference>
<dbReference type="InterPro" id="IPR011761">
    <property type="entry name" value="ATP-grasp"/>
</dbReference>
<dbReference type="Pfam" id="PF02786">
    <property type="entry name" value="CPSase_L_D2"/>
    <property type="match status" value="1"/>
</dbReference>
<dbReference type="CDD" id="cd06850">
    <property type="entry name" value="biotinyl_domain"/>
    <property type="match status" value="1"/>
</dbReference>
<evidence type="ECO:0000256" key="5">
    <source>
        <dbReference type="ARBA" id="ARBA00022840"/>
    </source>
</evidence>
<dbReference type="EC" id="6.3.4.14" evidence="2"/>
<protein>
    <recommendedName>
        <fullName evidence="2">biotin carboxylase</fullName>
        <ecNumber evidence="2">6.3.4.14</ecNumber>
    </recommendedName>
</protein>
<dbReference type="Pfam" id="PF00289">
    <property type="entry name" value="Biotin_carb_N"/>
    <property type="match status" value="1"/>
</dbReference>
<dbReference type="SUPFAM" id="SSF51246">
    <property type="entry name" value="Rudiment single hybrid motif"/>
    <property type="match status" value="1"/>
</dbReference>
<dbReference type="Gene3D" id="2.40.50.100">
    <property type="match status" value="1"/>
</dbReference>
<dbReference type="SUPFAM" id="SSF51230">
    <property type="entry name" value="Single hybrid motif"/>
    <property type="match status" value="1"/>
</dbReference>
<proteinExistence type="predicted"/>
<feature type="domain" description="Lipoyl-binding" evidence="10">
    <location>
        <begin position="589"/>
        <end position="662"/>
    </location>
</feature>
<evidence type="ECO:0000256" key="3">
    <source>
        <dbReference type="ARBA" id="ARBA00022598"/>
    </source>
</evidence>
<evidence type="ECO:0000256" key="8">
    <source>
        <dbReference type="PROSITE-ProRule" id="PRU00409"/>
    </source>
</evidence>
<dbReference type="RefSeq" id="WP_077119528.1">
    <property type="nucleotide sequence ID" value="NZ_MUKP01000013.1"/>
</dbReference>
<dbReference type="PANTHER" id="PTHR18866:SF33">
    <property type="entry name" value="METHYLCROTONOYL-COA CARBOXYLASE SUBUNIT ALPHA, MITOCHONDRIAL-RELATED"/>
    <property type="match status" value="1"/>
</dbReference>
<feature type="compositionally biased region" description="Low complexity" evidence="9">
    <location>
        <begin position="678"/>
        <end position="690"/>
    </location>
</feature>
<reference evidence="13 14" key="1">
    <citation type="journal article" date="2016" name="Antonie Van Leeuwenhoek">
        <title>Nocardia donostiensis sp. nov., isolated from human respiratory specimens.</title>
        <authorList>
            <person name="Ercibengoa M."/>
            <person name="Bell M."/>
            <person name="Marimon J.M."/>
            <person name="Humrighouse B."/>
            <person name="Klenk H.P."/>
            <person name="Potter G."/>
            <person name="Perez-Trallero E."/>
        </authorList>
    </citation>
    <scope>NUCLEOTIDE SEQUENCE [LARGE SCALE GENOMIC DNA]</scope>
    <source>
        <strain evidence="13 14">X1655</strain>
    </source>
</reference>
<keyword evidence="6" id="KW-0092">Biotin</keyword>
<sequence>MLDSNHPLGFGTVLVANRGEIAVRVIRTLRRLGIRSVAVYSDADADARHVHDADTAVRLGPAPARDSYLNIDRVVDAAVRSGAQAVHPGYGFLSENAAFAAALAEAGIVFLGPPAKAIEVMGDKIAAKTTVSASGVPVVPGIAEPGLTDTALIAAATDIGYPVLIKPSAGGGGKGMRLVTEPGQLPDALTSARREAAAAFGDDTLFLERFVTRPRHIEVQILADQHGNVVHLGERECSLQRRHQKVIEEAPSPLLDAATRARIGAAACDTARSVDYVGAGTVEFIVSADRPEEFFFMEMNTRLQVEHPVTEMVTGFDLVECQVRIADGQRITVAQDEIRLVGHAIEARVYAEDPARGFLPTGGTVLELSEPESRGVRVDSGLRTGTVVGSDYDPMLSKVIAYGADRAAALATLDRALADTVLLGVTTNIEFLRFLLADPDVAAGRLDTALLDTRSADFTPSPAPDEAFAAAAVYHWLQLWPDAPGDPWHIPSGWRVGTPAPVPIRLASGDRAEHVYLTGSPDSAELRIGDTDPVPVSTAHPAPGVLSLTLDGVSNDYRVAEHDNRLWLAGSFGIAVLHQIAEAAVRGDDTQVGDTDIRSPMPGSVIAVPVVSGTQVTSGAPVVVVEAMKMEHTLTAPVAGIIEVLVTPGTQVSLDQVLARVHTSPVEDVPAASPPDPAAQSALPSGEPPQ</sequence>
<comment type="caution">
    <text evidence="13">The sequence shown here is derived from an EMBL/GenBank/DDBJ whole genome shotgun (WGS) entry which is preliminary data.</text>
</comment>
<evidence type="ECO:0000259" key="10">
    <source>
        <dbReference type="PROSITE" id="PS50968"/>
    </source>
</evidence>
<evidence type="ECO:0000256" key="6">
    <source>
        <dbReference type="ARBA" id="ARBA00023267"/>
    </source>
</evidence>
<dbReference type="SMART" id="SM00878">
    <property type="entry name" value="Biotin_carb_C"/>
    <property type="match status" value="1"/>
</dbReference>
<gene>
    <name evidence="13" type="ORF">B0T46_19060</name>
</gene>
<evidence type="ECO:0000256" key="4">
    <source>
        <dbReference type="ARBA" id="ARBA00022741"/>
    </source>
</evidence>
<dbReference type="Pfam" id="PF00364">
    <property type="entry name" value="Biotin_lipoyl"/>
    <property type="match status" value="1"/>
</dbReference>
<dbReference type="InterPro" id="IPR000089">
    <property type="entry name" value="Biotin_lipoyl"/>
</dbReference>
<dbReference type="InterPro" id="IPR011054">
    <property type="entry name" value="Rudment_hybrid_motif"/>
</dbReference>
<dbReference type="InterPro" id="IPR048429">
    <property type="entry name" value="MCC_alpha_BT"/>
</dbReference>
<organism evidence="13 14">
    <name type="scientific">Nocardia donostiensis</name>
    <dbReference type="NCBI Taxonomy" id="1538463"/>
    <lineage>
        <taxon>Bacteria</taxon>
        <taxon>Bacillati</taxon>
        <taxon>Actinomycetota</taxon>
        <taxon>Actinomycetes</taxon>
        <taxon>Mycobacteriales</taxon>
        <taxon>Nocardiaceae</taxon>
        <taxon>Nocardia</taxon>
    </lineage>
</organism>
<evidence type="ECO:0000256" key="1">
    <source>
        <dbReference type="ARBA" id="ARBA00001953"/>
    </source>
</evidence>
<dbReference type="OrthoDB" id="4435847at2"/>
<dbReference type="PROSITE" id="PS00867">
    <property type="entry name" value="CPSASE_2"/>
    <property type="match status" value="1"/>
</dbReference>
<dbReference type="Proteomes" id="UP000188836">
    <property type="component" value="Unassembled WGS sequence"/>
</dbReference>
<dbReference type="SUPFAM" id="SSF52440">
    <property type="entry name" value="PreATP-grasp domain"/>
    <property type="match status" value="1"/>
</dbReference>
<accession>A0A1V2TCF7</accession>
<dbReference type="InterPro" id="IPR005482">
    <property type="entry name" value="Biotin_COase_C"/>
</dbReference>
<dbReference type="SUPFAM" id="SSF56059">
    <property type="entry name" value="Glutathione synthetase ATP-binding domain-like"/>
    <property type="match status" value="1"/>
</dbReference>
<keyword evidence="4 8" id="KW-0547">Nucleotide-binding</keyword>
<dbReference type="InterPro" id="IPR011764">
    <property type="entry name" value="Biotin_carboxylation_dom"/>
</dbReference>
<dbReference type="AlphaFoldDB" id="A0A1V2TCF7"/>
<comment type="cofactor">
    <cofactor evidence="1">
        <name>biotin</name>
        <dbReference type="ChEBI" id="CHEBI:57586"/>
    </cofactor>
</comment>
<dbReference type="PROSITE" id="PS00866">
    <property type="entry name" value="CPSASE_1"/>
    <property type="match status" value="1"/>
</dbReference>
<dbReference type="InterPro" id="IPR005481">
    <property type="entry name" value="BC-like_N"/>
</dbReference>
<dbReference type="Pfam" id="PF21139">
    <property type="entry name" value="BT_MCC_alpha"/>
    <property type="match status" value="1"/>
</dbReference>
<evidence type="ECO:0000313" key="13">
    <source>
        <dbReference type="EMBL" id="ONM47196.1"/>
    </source>
</evidence>
<keyword evidence="3" id="KW-0436">Ligase</keyword>
<dbReference type="InterPro" id="IPR016185">
    <property type="entry name" value="PreATP-grasp_dom_sf"/>
</dbReference>
<dbReference type="GO" id="GO:0004075">
    <property type="term" value="F:biotin carboxylase activity"/>
    <property type="evidence" value="ECO:0007669"/>
    <property type="project" value="UniProtKB-EC"/>
</dbReference>
<feature type="region of interest" description="Disordered" evidence="9">
    <location>
        <begin position="664"/>
        <end position="690"/>
    </location>
</feature>
<evidence type="ECO:0000259" key="11">
    <source>
        <dbReference type="PROSITE" id="PS50975"/>
    </source>
</evidence>
<dbReference type="FunFam" id="3.30.470.20:FF:000028">
    <property type="entry name" value="Methylcrotonoyl-CoA carboxylase subunit alpha, mitochondrial"/>
    <property type="match status" value="1"/>
</dbReference>
<keyword evidence="14" id="KW-1185">Reference proteome</keyword>
<dbReference type="PROSITE" id="PS50968">
    <property type="entry name" value="BIOTINYL_LIPOYL"/>
    <property type="match status" value="1"/>
</dbReference>
<dbReference type="Gene3D" id="3.30.700.40">
    <property type="match status" value="1"/>
</dbReference>
<feature type="domain" description="ATP-grasp" evidence="11">
    <location>
        <begin position="128"/>
        <end position="327"/>
    </location>
</feature>
<evidence type="ECO:0000259" key="12">
    <source>
        <dbReference type="PROSITE" id="PS50979"/>
    </source>
</evidence>
<dbReference type="PANTHER" id="PTHR18866">
    <property type="entry name" value="CARBOXYLASE:PYRUVATE/ACETYL-COA/PROPIONYL-COA CARBOXYLASE"/>
    <property type="match status" value="1"/>
</dbReference>
<dbReference type="FunFam" id="3.40.50.20:FF:000010">
    <property type="entry name" value="Propionyl-CoA carboxylase subunit alpha"/>
    <property type="match status" value="1"/>
</dbReference>
<feature type="domain" description="Biotin carboxylation" evidence="12">
    <location>
        <begin position="9"/>
        <end position="456"/>
    </location>
</feature>
<dbReference type="EMBL" id="MUMY01000017">
    <property type="protein sequence ID" value="ONM47196.1"/>
    <property type="molecule type" value="Genomic_DNA"/>
</dbReference>
<keyword evidence="5 8" id="KW-0067">ATP-binding</keyword>
<comment type="pathway">
    <text evidence="7">Amino-acid degradation; L-leucine degradation.</text>
</comment>